<dbReference type="EMBL" id="PVUH01000033">
    <property type="protein sequence ID" value="PRW84034.1"/>
    <property type="molecule type" value="Genomic_DNA"/>
</dbReference>
<name>A0A2T0HLS5_PSEFL</name>
<dbReference type="Proteomes" id="UP000239731">
    <property type="component" value="Unassembled WGS sequence"/>
</dbReference>
<dbReference type="RefSeq" id="WP_106118702.1">
    <property type="nucleotide sequence ID" value="NZ_PVUH01000033.1"/>
</dbReference>
<reference evidence="1 2" key="1">
    <citation type="submission" date="2018-03" db="EMBL/GenBank/DDBJ databases">
        <title>Blue discolouration in mozzarella cheese caused by Pseudomonas fluorescens.</title>
        <authorList>
            <person name="Chiesa F."/>
            <person name="Dalmasso A."/>
            <person name="Lomonaco S."/>
        </authorList>
    </citation>
    <scope>NUCLEOTIDE SEQUENCE [LARGE SCALE GENOMIC DNA]</scope>
    <source>
        <strain evidence="1 2">11293</strain>
    </source>
</reference>
<gene>
    <name evidence="1" type="ORF">C7A10_29630</name>
</gene>
<organism evidence="1 2">
    <name type="scientific">Pseudomonas fluorescens</name>
    <dbReference type="NCBI Taxonomy" id="294"/>
    <lineage>
        <taxon>Bacteria</taxon>
        <taxon>Pseudomonadati</taxon>
        <taxon>Pseudomonadota</taxon>
        <taxon>Gammaproteobacteria</taxon>
        <taxon>Pseudomonadales</taxon>
        <taxon>Pseudomonadaceae</taxon>
        <taxon>Pseudomonas</taxon>
    </lineage>
</organism>
<accession>A0A2T0HLS5</accession>
<proteinExistence type="predicted"/>
<evidence type="ECO:0000313" key="2">
    <source>
        <dbReference type="Proteomes" id="UP000239731"/>
    </source>
</evidence>
<sequence length="99" mass="10857">MSTDNSVSVASRTFWFISTPAVISGGLPCSRMIHPFETEEEAVNGAELLNNRFPGPQKAYVGQLTYKGERPAEDMEQAFRVARGDLADELAGPDPRRAE</sequence>
<dbReference type="AlphaFoldDB" id="A0A2T0HLS5"/>
<evidence type="ECO:0000313" key="1">
    <source>
        <dbReference type="EMBL" id="PRW84034.1"/>
    </source>
</evidence>
<comment type="caution">
    <text evidence="1">The sequence shown here is derived from an EMBL/GenBank/DDBJ whole genome shotgun (WGS) entry which is preliminary data.</text>
</comment>
<protein>
    <submittedName>
        <fullName evidence="1">Uncharacterized protein</fullName>
    </submittedName>
</protein>